<keyword evidence="6" id="KW-0406">Ion transport</keyword>
<organism evidence="10 11">
    <name type="scientific">Mucor plumbeus</name>
    <dbReference type="NCBI Taxonomy" id="97098"/>
    <lineage>
        <taxon>Eukaryota</taxon>
        <taxon>Fungi</taxon>
        <taxon>Fungi incertae sedis</taxon>
        <taxon>Mucoromycota</taxon>
        <taxon>Mucoromycotina</taxon>
        <taxon>Mucoromycetes</taxon>
        <taxon>Mucorales</taxon>
        <taxon>Mucorineae</taxon>
        <taxon>Mucoraceae</taxon>
        <taxon>Mucor</taxon>
    </lineage>
</organism>
<feature type="transmembrane region" description="Helical" evidence="9">
    <location>
        <begin position="73"/>
        <end position="93"/>
    </location>
</feature>
<dbReference type="PANTHER" id="PTHR33281:SF19">
    <property type="entry name" value="VOLTAGE-DEPENDENT ANION CHANNEL-FORMING PROTEIN YNEE"/>
    <property type="match status" value="1"/>
</dbReference>
<feature type="compositionally biased region" description="Basic and acidic residues" evidence="8">
    <location>
        <begin position="350"/>
        <end position="361"/>
    </location>
</feature>
<dbReference type="GO" id="GO:0005254">
    <property type="term" value="F:chloride channel activity"/>
    <property type="evidence" value="ECO:0007669"/>
    <property type="project" value="InterPro"/>
</dbReference>
<evidence type="ECO:0000256" key="1">
    <source>
        <dbReference type="ARBA" id="ARBA00004651"/>
    </source>
</evidence>
<accession>A0A8H7QFI5</accession>
<feature type="transmembrane region" description="Helical" evidence="9">
    <location>
        <begin position="44"/>
        <end position="67"/>
    </location>
</feature>
<dbReference type="OrthoDB" id="1368at2759"/>
<evidence type="ECO:0000256" key="2">
    <source>
        <dbReference type="ARBA" id="ARBA00022448"/>
    </source>
</evidence>
<feature type="compositionally biased region" description="Polar residues" evidence="8">
    <location>
        <begin position="216"/>
        <end position="226"/>
    </location>
</feature>
<proteinExistence type="predicted"/>
<keyword evidence="2" id="KW-0813">Transport</keyword>
<name>A0A8H7QFI5_9FUNG</name>
<evidence type="ECO:0000256" key="8">
    <source>
        <dbReference type="SAM" id="MobiDB-lite"/>
    </source>
</evidence>
<dbReference type="InterPro" id="IPR044669">
    <property type="entry name" value="YneE/VCCN1/2-like"/>
</dbReference>
<dbReference type="GO" id="GO:0005886">
    <property type="term" value="C:plasma membrane"/>
    <property type="evidence" value="ECO:0007669"/>
    <property type="project" value="UniProtKB-SubCell"/>
</dbReference>
<evidence type="ECO:0000256" key="5">
    <source>
        <dbReference type="ARBA" id="ARBA00022989"/>
    </source>
</evidence>
<dbReference type="Pfam" id="PF25539">
    <property type="entry name" value="Bestrophin_2"/>
    <property type="match status" value="2"/>
</dbReference>
<feature type="region of interest" description="Disordered" evidence="8">
    <location>
        <begin position="210"/>
        <end position="229"/>
    </location>
</feature>
<dbReference type="AlphaFoldDB" id="A0A8H7QFI5"/>
<dbReference type="PANTHER" id="PTHR33281">
    <property type="entry name" value="UPF0187 PROTEIN YNEE"/>
    <property type="match status" value="1"/>
</dbReference>
<reference evidence="10" key="1">
    <citation type="submission" date="2020-12" db="EMBL/GenBank/DDBJ databases">
        <title>Metabolic potential, ecology and presence of endohyphal bacteria is reflected in genomic diversity of Mucoromycotina.</title>
        <authorList>
            <person name="Muszewska A."/>
            <person name="Okrasinska A."/>
            <person name="Steczkiewicz K."/>
            <person name="Drgas O."/>
            <person name="Orlowska M."/>
            <person name="Perlinska-Lenart U."/>
            <person name="Aleksandrzak-Piekarczyk T."/>
            <person name="Szatraj K."/>
            <person name="Zielenkiewicz U."/>
            <person name="Pilsyk S."/>
            <person name="Malc E."/>
            <person name="Mieczkowski P."/>
            <person name="Kruszewska J.S."/>
            <person name="Biernat P."/>
            <person name="Pawlowska J."/>
        </authorList>
    </citation>
    <scope>NUCLEOTIDE SEQUENCE</scope>
    <source>
        <strain evidence="10">CBS 226.32</strain>
    </source>
</reference>
<evidence type="ECO:0000256" key="6">
    <source>
        <dbReference type="ARBA" id="ARBA00023065"/>
    </source>
</evidence>
<dbReference type="EMBL" id="JAEPRC010000853">
    <property type="protein sequence ID" value="KAG2191185.1"/>
    <property type="molecule type" value="Genomic_DNA"/>
</dbReference>
<keyword evidence="3" id="KW-1003">Cell membrane</keyword>
<feature type="transmembrane region" description="Helical" evidence="9">
    <location>
        <begin position="462"/>
        <end position="495"/>
    </location>
</feature>
<comment type="caution">
    <text evidence="10">The sequence shown here is derived from an EMBL/GenBank/DDBJ whole genome shotgun (WGS) entry which is preliminary data.</text>
</comment>
<evidence type="ECO:0000313" key="11">
    <source>
        <dbReference type="Proteomes" id="UP000650833"/>
    </source>
</evidence>
<keyword evidence="7 9" id="KW-0472">Membrane</keyword>
<evidence type="ECO:0000256" key="4">
    <source>
        <dbReference type="ARBA" id="ARBA00022692"/>
    </source>
</evidence>
<evidence type="ECO:0000256" key="3">
    <source>
        <dbReference type="ARBA" id="ARBA00022475"/>
    </source>
</evidence>
<feature type="region of interest" description="Disordered" evidence="8">
    <location>
        <begin position="322"/>
        <end position="369"/>
    </location>
</feature>
<keyword evidence="5 9" id="KW-1133">Transmembrane helix</keyword>
<dbReference type="Proteomes" id="UP000650833">
    <property type="component" value="Unassembled WGS sequence"/>
</dbReference>
<evidence type="ECO:0000313" key="10">
    <source>
        <dbReference type="EMBL" id="KAG2191185.1"/>
    </source>
</evidence>
<evidence type="ECO:0000256" key="7">
    <source>
        <dbReference type="ARBA" id="ARBA00023136"/>
    </source>
</evidence>
<gene>
    <name evidence="10" type="ORF">INT46_004113</name>
</gene>
<keyword evidence="4 9" id="KW-0812">Transmembrane</keyword>
<protein>
    <submittedName>
        <fullName evidence="10">Uncharacterized protein</fullName>
    </submittedName>
</protein>
<comment type="subcellular location">
    <subcellularLocation>
        <location evidence="1">Cell membrane</location>
        <topology evidence="1">Multi-pass membrane protein</topology>
    </subcellularLocation>
</comment>
<sequence length="545" mass="61557">MPPLQTHTVEGYSYLKKPTILGALTMYLKSQFVWPDILRWKGSVLLPTLPGVIGMTGFSCLVCLFHLTFEVSISVPVSVLGTVSVALGLLLAFRVNTAYDRYWEGRKLIQTVTATIRNVARQVWINIPEETEQDHLEKMRCVKLLLAFFVATKHHLRHEYGTHYYDLEVLLPPKWKPASSAKKDNAPVLQGQNKPEATLKTKMNFKLNESLEPEGRSTSVDGSPTTTRRKDYHIFDNAPAVVVSLTDSIKPKEHDNYMESDDPTHISNIRRSLIQQEYPNSDFHQASAAQIKSTMTGLNLEQTISDEEEQEVSNLLDEAVNLPPSSAVSDSQDQDDNEQGESRNATTSKKIGERTEADLHHLKNRIRNQHNKFKKRHLDHSEFTSEEDLPYQGDSDISLPLEILFRVALYINQAKAANKIESTLVSVTTNSIDILVNSLTAFERIVHTPIPKAYNIHLKQAVVLYIFFLPFALVDTLAWIVAPVVALVSFTLFGIEAIGAEIENPFGYDDNDLPLNRYCDELKKEVEYIIYHIPTRSTSILLDGQ</sequence>
<evidence type="ECO:0000256" key="9">
    <source>
        <dbReference type="SAM" id="Phobius"/>
    </source>
</evidence>
<keyword evidence="11" id="KW-1185">Reference proteome</keyword>